<dbReference type="EMBL" id="RCBY01000027">
    <property type="protein sequence ID" value="RQH49096.1"/>
    <property type="molecule type" value="Genomic_DNA"/>
</dbReference>
<evidence type="ECO:0000313" key="3">
    <source>
        <dbReference type="Proteomes" id="UP000269154"/>
    </source>
</evidence>
<dbReference type="OrthoDB" id="465452at2"/>
<sequence>MVKYSSNFTFAERIESLKAGTIAGISLFLTSGAIAFGNSLFLAHKFELLADLEIIALGWNFLFQCAIAFISGFLFGVTYRYIIRQDSNPHLKSGAVVAFGSVRGLGQIDVGLSYEDRFLDLWPLMVLGIESVVAFAVAGLVLDWSINQKWIKSFPSVPSLPNEDE</sequence>
<name>A0A3N6P2P9_9CYAN</name>
<proteinExistence type="predicted"/>
<keyword evidence="3" id="KW-1185">Reference proteome</keyword>
<dbReference type="Proteomes" id="UP000269154">
    <property type="component" value="Unassembled WGS sequence"/>
</dbReference>
<evidence type="ECO:0000256" key="1">
    <source>
        <dbReference type="SAM" id="Phobius"/>
    </source>
</evidence>
<dbReference type="RefSeq" id="WP_124144542.1">
    <property type="nucleotide sequence ID" value="NZ_CAWOKI010000025.1"/>
</dbReference>
<accession>A0A3N6P2P9</accession>
<organism evidence="2 3">
    <name type="scientific">Okeania hirsuta</name>
    <dbReference type="NCBI Taxonomy" id="1458930"/>
    <lineage>
        <taxon>Bacteria</taxon>
        <taxon>Bacillati</taxon>
        <taxon>Cyanobacteriota</taxon>
        <taxon>Cyanophyceae</taxon>
        <taxon>Oscillatoriophycideae</taxon>
        <taxon>Oscillatoriales</taxon>
        <taxon>Microcoleaceae</taxon>
        <taxon>Okeania</taxon>
    </lineage>
</organism>
<dbReference type="PANTHER" id="PTHR36383:SF1">
    <property type="entry name" value="PROTEIN, PUTATIVE-RELATED"/>
    <property type="match status" value="1"/>
</dbReference>
<dbReference type="PANTHER" id="PTHR36383">
    <property type="entry name" value="OS09G0529350 PROTEIN"/>
    <property type="match status" value="1"/>
</dbReference>
<feature type="transmembrane region" description="Helical" evidence="1">
    <location>
        <begin position="20"/>
        <end position="42"/>
    </location>
</feature>
<feature type="transmembrane region" description="Helical" evidence="1">
    <location>
        <begin position="54"/>
        <end position="82"/>
    </location>
</feature>
<keyword evidence="1" id="KW-0812">Transmembrane</keyword>
<keyword evidence="1" id="KW-0472">Membrane</keyword>
<evidence type="ECO:0000313" key="2">
    <source>
        <dbReference type="EMBL" id="RQH49096.1"/>
    </source>
</evidence>
<gene>
    <name evidence="2" type="ORF">D5R40_07320</name>
</gene>
<keyword evidence="1" id="KW-1133">Transmembrane helix</keyword>
<protein>
    <submittedName>
        <fullName evidence="2">Uncharacterized protein</fullName>
    </submittedName>
</protein>
<comment type="caution">
    <text evidence="2">The sequence shown here is derived from an EMBL/GenBank/DDBJ whole genome shotgun (WGS) entry which is preliminary data.</text>
</comment>
<feature type="transmembrane region" description="Helical" evidence="1">
    <location>
        <begin position="121"/>
        <end position="142"/>
    </location>
</feature>
<reference evidence="2 3" key="1">
    <citation type="journal article" date="2018" name="ACS Chem. Biol.">
        <title>Ketoreductase domain dysfunction expands chemodiversity: malyngamide biosynthesis in the cyanobacterium Okeania hirsuta.</title>
        <authorList>
            <person name="Moss N.A."/>
            <person name="Leao T."/>
            <person name="Rankin M."/>
            <person name="McCullough T.M."/>
            <person name="Qu P."/>
            <person name="Korobeynikov A."/>
            <person name="Smith J.L."/>
            <person name="Gerwick L."/>
            <person name="Gerwick W.H."/>
        </authorList>
    </citation>
    <scope>NUCLEOTIDE SEQUENCE [LARGE SCALE GENOMIC DNA]</scope>
    <source>
        <strain evidence="2 3">PAB10Feb10-1</strain>
    </source>
</reference>
<dbReference type="AlphaFoldDB" id="A0A3N6P2P9"/>